<evidence type="ECO:0000313" key="2">
    <source>
        <dbReference type="Proteomes" id="UP000027981"/>
    </source>
</evidence>
<gene>
    <name evidence="1" type="ORF">PAP_04605</name>
</gene>
<dbReference type="AlphaFoldDB" id="A0A075LTN8"/>
<name>A0A075LTN8_9EURY</name>
<evidence type="ECO:0000313" key="1">
    <source>
        <dbReference type="EMBL" id="AIF69332.1"/>
    </source>
</evidence>
<reference evidence="2" key="1">
    <citation type="submission" date="2013-06" db="EMBL/GenBank/DDBJ databases">
        <title>Complete Genome Sequence of Hyperthermophilic Palaeococcus pacificus DY20341T, Isolated from a Deep-Sea Hydrothermal Sediments.</title>
        <authorList>
            <person name="Zeng X."/>
            <person name="Shao Z."/>
        </authorList>
    </citation>
    <scope>NUCLEOTIDE SEQUENCE [LARGE SCALE GENOMIC DNA]</scope>
    <source>
        <strain evidence="2">DY20341</strain>
    </source>
</reference>
<dbReference type="KEGG" id="ppac:PAP_04605"/>
<protein>
    <submittedName>
        <fullName evidence="1">Uncharacterized protein</fullName>
    </submittedName>
</protein>
<dbReference type="HOGENOM" id="CLU_1324067_0_0_2"/>
<organism evidence="1 2">
    <name type="scientific">Palaeococcus pacificus DY20341</name>
    <dbReference type="NCBI Taxonomy" id="1343739"/>
    <lineage>
        <taxon>Archaea</taxon>
        <taxon>Methanobacteriati</taxon>
        <taxon>Methanobacteriota</taxon>
        <taxon>Thermococci</taxon>
        <taxon>Thermococcales</taxon>
        <taxon>Thermococcaceae</taxon>
        <taxon>Palaeococcus</taxon>
    </lineage>
</organism>
<dbReference type="EMBL" id="CP006019">
    <property type="protein sequence ID" value="AIF69332.1"/>
    <property type="molecule type" value="Genomic_DNA"/>
</dbReference>
<sequence>MKFKGKTFGENVRIEFEILTLGELKIDDLRDFDVKSIKLELRSTSSGLKIIGIWEGEINDVGEGMKRAVEEAYKLRERIIKKMKNRIENLRVTLRKLGFKEEVIDYGSYVRFTKKVGSYDLVVLASTRNENIRLEIYGNDRKVITPEVEALFEDVDIEELELYDFDDEKQEERLVINIEIPRDEEKPEKKIVETIKIIENLLMT</sequence>
<dbReference type="RefSeq" id="WP_048164898.1">
    <property type="nucleotide sequence ID" value="NZ_CP006019.1"/>
</dbReference>
<keyword evidence="2" id="KW-1185">Reference proteome</keyword>
<dbReference type="GeneID" id="24842045"/>
<dbReference type="OrthoDB" id="85825at2157"/>
<dbReference type="Proteomes" id="UP000027981">
    <property type="component" value="Chromosome"/>
</dbReference>
<reference evidence="1 2" key="2">
    <citation type="journal article" date="2015" name="Genome Announc.">
        <title>Complete Genome Sequence of Hyperthermophilic Piezophilic Archaeon Palaeococcus pacificus DY20341T, Isolated from Deep-Sea Hydrothermal Sediments.</title>
        <authorList>
            <person name="Zeng X."/>
            <person name="Jebbar M."/>
            <person name="Shao Z."/>
        </authorList>
    </citation>
    <scope>NUCLEOTIDE SEQUENCE [LARGE SCALE GENOMIC DNA]</scope>
    <source>
        <strain evidence="1 2">DY20341</strain>
    </source>
</reference>
<proteinExistence type="predicted"/>
<accession>A0A075LTN8</accession>
<dbReference type="eggNOG" id="arCOG05819">
    <property type="taxonomic scope" value="Archaea"/>
</dbReference>